<proteinExistence type="predicted"/>
<name>A0ABU7U0F0_9PROT</name>
<protein>
    <submittedName>
        <fullName evidence="1">Uncharacterized protein</fullName>
    </submittedName>
</protein>
<evidence type="ECO:0000313" key="2">
    <source>
        <dbReference type="Proteomes" id="UP001312908"/>
    </source>
</evidence>
<keyword evidence="2" id="KW-1185">Reference proteome</keyword>
<accession>A0ABU7U0F0</accession>
<dbReference type="RefSeq" id="WP_394819233.1">
    <property type="nucleotide sequence ID" value="NZ_JAWJZY010000002.1"/>
</dbReference>
<evidence type="ECO:0000313" key="1">
    <source>
        <dbReference type="EMBL" id="MEE8658282.1"/>
    </source>
</evidence>
<dbReference type="EMBL" id="JAWJZY010000002">
    <property type="protein sequence ID" value="MEE8658282.1"/>
    <property type="molecule type" value="Genomic_DNA"/>
</dbReference>
<gene>
    <name evidence="1" type="ORF">DOFOFD_04575</name>
</gene>
<reference evidence="1 2" key="1">
    <citation type="submission" date="2023-10" db="EMBL/GenBank/DDBJ databases">
        <title>Sorlinia euscelidii gen. nov., sp. nov., an acetic acid bacteria isolated from the gut of Euscelidius variegatus emitter.</title>
        <authorList>
            <person name="Michoud G."/>
            <person name="Marasco R."/>
            <person name="Seferji K."/>
            <person name="Gonella E."/>
            <person name="Garuglieri E."/>
            <person name="Alma A."/>
            <person name="Mapelli F."/>
            <person name="Borin S."/>
            <person name="Daffonchio D."/>
            <person name="Crotti E."/>
        </authorList>
    </citation>
    <scope>NUCLEOTIDE SEQUENCE [LARGE SCALE GENOMIC DNA]</scope>
    <source>
        <strain evidence="1 2">EV16P</strain>
    </source>
</reference>
<sequence length="249" mass="27045">MAFPALPLPAIWTVPTAIGVPALLGESVERGVSAAASTALGQIVSRLETSLAARNWGLFDKNGEPVLTAAHVWQLDFQRSFDITTAPVENGQFAAYNKVARPWVCVISFLCDGSETGGVLSQVDDPLRRLVGGLIGDEGLRVRQSFFSRLEDIVQDTQLYDIRMPEQQFRNGNVSHYRFTRRVESGVTMPVAEVTIREVRSSRVTQAPATRRVSAAPTIASGVVQSLPLSDDSEADSATIDRFLSGEIL</sequence>
<organism evidence="1 2">
    <name type="scientific">Sorlinia euscelidii</name>
    <dbReference type="NCBI Taxonomy" id="3081148"/>
    <lineage>
        <taxon>Bacteria</taxon>
        <taxon>Pseudomonadati</taxon>
        <taxon>Pseudomonadota</taxon>
        <taxon>Alphaproteobacteria</taxon>
        <taxon>Acetobacterales</taxon>
        <taxon>Acetobacteraceae</taxon>
        <taxon>Sorlinia</taxon>
    </lineage>
</organism>
<dbReference type="Proteomes" id="UP001312908">
    <property type="component" value="Unassembled WGS sequence"/>
</dbReference>
<comment type="caution">
    <text evidence="1">The sequence shown here is derived from an EMBL/GenBank/DDBJ whole genome shotgun (WGS) entry which is preliminary data.</text>
</comment>